<reference evidence="7 8" key="1">
    <citation type="journal article" date="2010" name="Stand. Genomic Sci.">
        <title>Complete genome sequence of Denitrovibrio acetiphilus type strain (N2460).</title>
        <authorList>
            <person name="Kiss H."/>
            <person name="Lang E."/>
            <person name="Lapidus A."/>
            <person name="Copeland A."/>
            <person name="Nolan M."/>
            <person name="Glavina Del Rio T."/>
            <person name="Chen F."/>
            <person name="Lucas S."/>
            <person name="Tice H."/>
            <person name="Cheng J.F."/>
            <person name="Han C."/>
            <person name="Goodwin L."/>
            <person name="Pitluck S."/>
            <person name="Liolios K."/>
            <person name="Pati A."/>
            <person name="Ivanova N."/>
            <person name="Mavromatis K."/>
            <person name="Chen A."/>
            <person name="Palaniappan K."/>
            <person name="Land M."/>
            <person name="Hauser L."/>
            <person name="Chang Y.J."/>
            <person name="Jeffries C.D."/>
            <person name="Detter J.C."/>
            <person name="Brettin T."/>
            <person name="Spring S."/>
            <person name="Rohde M."/>
            <person name="Goker M."/>
            <person name="Woyke T."/>
            <person name="Bristow J."/>
            <person name="Eisen J.A."/>
            <person name="Markowitz V."/>
            <person name="Hugenholtz P."/>
            <person name="Kyrpides N.C."/>
            <person name="Klenk H.P."/>
        </authorList>
    </citation>
    <scope>NUCLEOTIDE SEQUENCE [LARGE SCALE GENOMIC DNA]</scope>
    <source>
        <strain evidence="8">DSM 12809 / NBRC 114555 / N2460</strain>
    </source>
</reference>
<name>D4H2T7_DENA2</name>
<dbReference type="Proteomes" id="UP000002012">
    <property type="component" value="Chromosome"/>
</dbReference>
<dbReference type="Pfam" id="PF08478">
    <property type="entry name" value="POTRA_1"/>
    <property type="match status" value="1"/>
</dbReference>
<evidence type="ECO:0000256" key="2">
    <source>
        <dbReference type="ARBA" id="ARBA00022618"/>
    </source>
</evidence>
<evidence type="ECO:0000256" key="5">
    <source>
        <dbReference type="ARBA" id="ARBA00023306"/>
    </source>
</evidence>
<dbReference type="KEGG" id="dap:Dacet_2198"/>
<evidence type="ECO:0000256" key="3">
    <source>
        <dbReference type="ARBA" id="ARBA00022692"/>
    </source>
</evidence>
<evidence type="ECO:0000313" key="7">
    <source>
        <dbReference type="EMBL" id="ADD68960.1"/>
    </source>
</evidence>
<dbReference type="PANTHER" id="PTHR35851:SF1">
    <property type="entry name" value="CELL DIVISION PROTEIN FTSQ"/>
    <property type="match status" value="1"/>
</dbReference>
<dbReference type="AlphaFoldDB" id="D4H2T7"/>
<dbReference type="PANTHER" id="PTHR35851">
    <property type="entry name" value="CELL DIVISION PROTEIN FTSQ"/>
    <property type="match status" value="1"/>
</dbReference>
<dbReference type="InParanoid" id="D4H2T7"/>
<dbReference type="GO" id="GO:0090529">
    <property type="term" value="P:cell septum assembly"/>
    <property type="evidence" value="ECO:0007669"/>
    <property type="project" value="InterPro"/>
</dbReference>
<dbReference type="OrthoDB" id="9794989at2"/>
<organism evidence="7 8">
    <name type="scientific">Denitrovibrio acetiphilus (strain DSM 12809 / NBRC 114555 / N2460)</name>
    <dbReference type="NCBI Taxonomy" id="522772"/>
    <lineage>
        <taxon>Bacteria</taxon>
        <taxon>Pseudomonadati</taxon>
        <taxon>Deferribacterota</taxon>
        <taxon>Deferribacteres</taxon>
        <taxon>Deferribacterales</taxon>
        <taxon>Geovibrionaceae</taxon>
        <taxon>Denitrovibrio</taxon>
    </lineage>
</organism>
<keyword evidence="4" id="KW-0472">Membrane</keyword>
<keyword evidence="2" id="KW-0132">Cell division</keyword>
<evidence type="ECO:0000256" key="1">
    <source>
        <dbReference type="ARBA" id="ARBA00022475"/>
    </source>
</evidence>
<keyword evidence="4" id="KW-1133">Transmembrane helix</keyword>
<dbReference type="HOGENOM" id="CLU_106207_0_0_0"/>
<dbReference type="STRING" id="522772.Dacet_2198"/>
<evidence type="ECO:0000259" key="6">
    <source>
        <dbReference type="Pfam" id="PF08478"/>
    </source>
</evidence>
<protein>
    <recommendedName>
        <fullName evidence="6">POTRA domain-containing protein</fullName>
    </recommendedName>
</protein>
<accession>D4H2T7</accession>
<keyword evidence="5" id="KW-0131">Cell cycle</keyword>
<proteinExistence type="predicted"/>
<dbReference type="Gene3D" id="3.10.20.310">
    <property type="entry name" value="membrane protein fhac"/>
    <property type="match status" value="1"/>
</dbReference>
<feature type="domain" description="POTRA" evidence="6">
    <location>
        <begin position="41"/>
        <end position="106"/>
    </location>
</feature>
<dbReference type="InterPro" id="IPR026579">
    <property type="entry name" value="FtsQ"/>
</dbReference>
<keyword evidence="8" id="KW-1185">Reference proteome</keyword>
<keyword evidence="3" id="KW-0812">Transmembrane</keyword>
<dbReference type="PaxDb" id="522772-Dacet_2198"/>
<evidence type="ECO:0000313" key="8">
    <source>
        <dbReference type="Proteomes" id="UP000002012"/>
    </source>
</evidence>
<sequence length="227" mass="25793" precursor="true">MAKKKGILRFAAVTVFALLTVSLFVIGVTSGAVALSDSGYFKVKSVHVKGVIKADQKKVDNMVKSLVGKSIFDIKNTNIENVDDTWVERMEVRKVFPDRLEVVVFEKTPVFSLTTTKGCFTATASGLLIKEDCKEAKVRMDSSVNEQDFREFIRIYENTANLEDAEVELKKFYFTVSDGGIRILGNYDREEFAKLFKVYQSTVKKRYKSIEYVDMRIPDKIYVKGVM</sequence>
<dbReference type="EMBL" id="CP001968">
    <property type="protein sequence ID" value="ADD68960.1"/>
    <property type="molecule type" value="Genomic_DNA"/>
</dbReference>
<gene>
    <name evidence="7" type="ordered locus">Dacet_2198</name>
</gene>
<evidence type="ECO:0000256" key="4">
    <source>
        <dbReference type="ARBA" id="ARBA00022989"/>
    </source>
</evidence>
<keyword evidence="1" id="KW-1003">Cell membrane</keyword>
<dbReference type="eggNOG" id="COG1589">
    <property type="taxonomic scope" value="Bacteria"/>
</dbReference>
<dbReference type="RefSeq" id="WP_013011463.1">
    <property type="nucleotide sequence ID" value="NC_013943.1"/>
</dbReference>
<dbReference type="InterPro" id="IPR013685">
    <property type="entry name" value="POTRA_FtsQ_type"/>
</dbReference>